<proteinExistence type="inferred from homology"/>
<dbReference type="EMBL" id="LWCA01000693">
    <property type="protein sequence ID" value="OAF67317.1"/>
    <property type="molecule type" value="Genomic_DNA"/>
</dbReference>
<sequence>MKLTGIVTDGAAAMIGQHNGVATSYIVTCAGKCKLKCWIPKKISSVSVSSIKCKNKKCQTMNMSCLKMEGKSGVFQRGYGKVLPRLYIGNIFDAFNYSILQDYGITHIVSIHEKAEPRFQSINYYIIKVKDSDRANIKKFIPDCLQFIHLCRRGNSANTTHSSNFNEKLIEFVEIPNKTAYTISEKLLALLQNNNLSPNNIITDTEPTNVGCRNGVVVRLQRVYPDCTFSPCKLHVLDLILKHQWIHLFLNVTVGPIFLYEFVKSLHDDWKRFIAIYRNAVNSISPIYDDLPNDEKRRKDYFVAGLSRSTAIVVAYLMVLYQCPFNRCFQFVKSCRPTVKPNSGFIKQLKSLDIAKLKSNVECNPEEFQIFNNKDLKKY</sequence>
<dbReference type="PANTHER" id="PTHR45948:SF2">
    <property type="entry name" value="DUAL SPECIFICITY PROTEIN PHOSPHATASE"/>
    <property type="match status" value="1"/>
</dbReference>
<gene>
    <name evidence="7" type="ORF">A3Q56_04995</name>
</gene>
<dbReference type="AlphaFoldDB" id="A0A177AZ49"/>
<dbReference type="InterPro" id="IPR029021">
    <property type="entry name" value="Prot-tyrosine_phosphatase-like"/>
</dbReference>
<dbReference type="GO" id="GO:0004722">
    <property type="term" value="F:protein serine/threonine phosphatase activity"/>
    <property type="evidence" value="ECO:0007669"/>
    <property type="project" value="UniProtKB-EC"/>
</dbReference>
<protein>
    <recommendedName>
        <fullName evidence="6">Tyrosine-protein phosphatase domain-containing protein</fullName>
    </recommendedName>
</protein>
<feature type="domain" description="Tyrosine-protein phosphatase" evidence="6">
    <location>
        <begin position="78"/>
        <end position="355"/>
    </location>
</feature>
<comment type="similarity">
    <text evidence="1">Belongs to the protein-tyrosine phosphatase family. Non-receptor class dual specificity subfamily.</text>
</comment>
<dbReference type="CDD" id="cd14498">
    <property type="entry name" value="DSP"/>
    <property type="match status" value="1"/>
</dbReference>
<keyword evidence="8" id="KW-1185">Reference proteome</keyword>
<evidence type="ECO:0000313" key="8">
    <source>
        <dbReference type="Proteomes" id="UP000078046"/>
    </source>
</evidence>
<dbReference type="PANTHER" id="PTHR45948">
    <property type="entry name" value="DUAL SPECIFICITY PROTEIN PHOSPHATASE DDB_G0269404-RELATED"/>
    <property type="match status" value="1"/>
</dbReference>
<evidence type="ECO:0000256" key="1">
    <source>
        <dbReference type="ARBA" id="ARBA00008601"/>
    </source>
</evidence>
<comment type="catalytic activity">
    <reaction evidence="5">
        <text>O-phospho-L-threonyl-[protein] + H2O = L-threonyl-[protein] + phosphate</text>
        <dbReference type="Rhea" id="RHEA:47004"/>
        <dbReference type="Rhea" id="RHEA-COMP:11060"/>
        <dbReference type="Rhea" id="RHEA-COMP:11605"/>
        <dbReference type="ChEBI" id="CHEBI:15377"/>
        <dbReference type="ChEBI" id="CHEBI:30013"/>
        <dbReference type="ChEBI" id="CHEBI:43474"/>
        <dbReference type="ChEBI" id="CHEBI:61977"/>
        <dbReference type="EC" id="3.1.3.16"/>
    </reaction>
</comment>
<dbReference type="GO" id="GO:0005829">
    <property type="term" value="C:cytosol"/>
    <property type="evidence" value="ECO:0007669"/>
    <property type="project" value="TreeGrafter"/>
</dbReference>
<comment type="catalytic activity">
    <reaction evidence="4">
        <text>O-phospho-L-seryl-[protein] + H2O = L-seryl-[protein] + phosphate</text>
        <dbReference type="Rhea" id="RHEA:20629"/>
        <dbReference type="Rhea" id="RHEA-COMP:9863"/>
        <dbReference type="Rhea" id="RHEA-COMP:11604"/>
        <dbReference type="ChEBI" id="CHEBI:15377"/>
        <dbReference type="ChEBI" id="CHEBI:29999"/>
        <dbReference type="ChEBI" id="CHEBI:43474"/>
        <dbReference type="ChEBI" id="CHEBI:83421"/>
        <dbReference type="EC" id="3.1.3.16"/>
    </reaction>
</comment>
<dbReference type="Proteomes" id="UP000078046">
    <property type="component" value="Unassembled WGS sequence"/>
</dbReference>
<dbReference type="SUPFAM" id="SSF52799">
    <property type="entry name" value="(Phosphotyrosine protein) phosphatases II"/>
    <property type="match status" value="2"/>
</dbReference>
<dbReference type="OrthoDB" id="10252009at2759"/>
<evidence type="ECO:0000313" key="7">
    <source>
        <dbReference type="EMBL" id="OAF67317.1"/>
    </source>
</evidence>
<dbReference type="InterPro" id="IPR020422">
    <property type="entry name" value="TYR_PHOSPHATASE_DUAL_dom"/>
</dbReference>
<organism evidence="7 8">
    <name type="scientific">Intoshia linei</name>
    <dbReference type="NCBI Taxonomy" id="1819745"/>
    <lineage>
        <taxon>Eukaryota</taxon>
        <taxon>Metazoa</taxon>
        <taxon>Spiralia</taxon>
        <taxon>Lophotrochozoa</taxon>
        <taxon>Mesozoa</taxon>
        <taxon>Orthonectida</taxon>
        <taxon>Rhopaluridae</taxon>
        <taxon>Intoshia</taxon>
    </lineage>
</organism>
<dbReference type="SMART" id="SM00195">
    <property type="entry name" value="DSPc"/>
    <property type="match status" value="1"/>
</dbReference>
<dbReference type="InterPro" id="IPR000340">
    <property type="entry name" value="Dual-sp_phosphatase_cat-dom"/>
</dbReference>
<evidence type="ECO:0000256" key="4">
    <source>
        <dbReference type="ARBA" id="ARBA00047761"/>
    </source>
</evidence>
<accession>A0A177AZ49</accession>
<keyword evidence="3" id="KW-0904">Protein phosphatase</keyword>
<evidence type="ECO:0000256" key="3">
    <source>
        <dbReference type="ARBA" id="ARBA00022912"/>
    </source>
</evidence>
<name>A0A177AZ49_9BILA</name>
<reference evidence="7 8" key="1">
    <citation type="submission" date="2016-04" db="EMBL/GenBank/DDBJ databases">
        <title>The genome of Intoshia linei affirms orthonectids as highly simplified spiralians.</title>
        <authorList>
            <person name="Mikhailov K.V."/>
            <person name="Slusarev G.S."/>
            <person name="Nikitin M.A."/>
            <person name="Logacheva M.D."/>
            <person name="Penin A."/>
            <person name="Aleoshin V."/>
            <person name="Panchin Y.V."/>
        </authorList>
    </citation>
    <scope>NUCLEOTIDE SEQUENCE [LARGE SCALE GENOMIC DNA]</scope>
    <source>
        <strain evidence="7">Intl2013</strain>
        <tissue evidence="7">Whole animal</tissue>
    </source>
</reference>
<dbReference type="Pfam" id="PF00782">
    <property type="entry name" value="DSPc"/>
    <property type="match status" value="1"/>
</dbReference>
<keyword evidence="2" id="KW-0378">Hydrolase</keyword>
<evidence type="ECO:0000256" key="5">
    <source>
        <dbReference type="ARBA" id="ARBA00048336"/>
    </source>
</evidence>
<dbReference type="Gene3D" id="3.90.190.10">
    <property type="entry name" value="Protein tyrosine phosphatase superfamily"/>
    <property type="match status" value="2"/>
</dbReference>
<comment type="caution">
    <text evidence="7">The sequence shown here is derived from an EMBL/GenBank/DDBJ whole genome shotgun (WGS) entry which is preliminary data.</text>
</comment>
<evidence type="ECO:0000256" key="2">
    <source>
        <dbReference type="ARBA" id="ARBA00022801"/>
    </source>
</evidence>
<dbReference type="GO" id="GO:0004725">
    <property type="term" value="F:protein tyrosine phosphatase activity"/>
    <property type="evidence" value="ECO:0007669"/>
    <property type="project" value="TreeGrafter"/>
</dbReference>
<dbReference type="GO" id="GO:0007165">
    <property type="term" value="P:signal transduction"/>
    <property type="evidence" value="ECO:0007669"/>
    <property type="project" value="TreeGrafter"/>
</dbReference>
<evidence type="ECO:0000259" key="6">
    <source>
        <dbReference type="SMART" id="SM00195"/>
    </source>
</evidence>